<dbReference type="InterPro" id="IPR017972">
    <property type="entry name" value="Cyt_P450_CS"/>
</dbReference>
<evidence type="ECO:0000313" key="10">
    <source>
        <dbReference type="Proteomes" id="UP001430848"/>
    </source>
</evidence>
<dbReference type="SUPFAM" id="SSF48264">
    <property type="entry name" value="Cytochrome P450"/>
    <property type="match status" value="1"/>
</dbReference>
<dbReference type="PRINTS" id="PR00385">
    <property type="entry name" value="P450"/>
</dbReference>
<proteinExistence type="inferred from homology"/>
<evidence type="ECO:0000256" key="2">
    <source>
        <dbReference type="ARBA" id="ARBA00010617"/>
    </source>
</evidence>
<comment type="similarity">
    <text evidence="2 8">Belongs to the cytochrome P450 family.</text>
</comment>
<dbReference type="InterPro" id="IPR001128">
    <property type="entry name" value="Cyt_P450"/>
</dbReference>
<evidence type="ECO:0000256" key="3">
    <source>
        <dbReference type="ARBA" id="ARBA00022617"/>
    </source>
</evidence>
<keyword evidence="10" id="KW-1185">Reference proteome</keyword>
<evidence type="ECO:0000256" key="5">
    <source>
        <dbReference type="ARBA" id="ARBA00023002"/>
    </source>
</evidence>
<evidence type="ECO:0000256" key="6">
    <source>
        <dbReference type="ARBA" id="ARBA00023004"/>
    </source>
</evidence>
<dbReference type="InterPro" id="IPR002401">
    <property type="entry name" value="Cyt_P450_E_grp-I"/>
</dbReference>
<dbReference type="PRINTS" id="PR00463">
    <property type="entry name" value="EP450I"/>
</dbReference>
<dbReference type="InterPro" id="IPR047146">
    <property type="entry name" value="Cyt_P450_E_CYP52_fungi"/>
</dbReference>
<protein>
    <submittedName>
        <fullName evidence="9">Alanine transaminase alt2</fullName>
    </submittedName>
</protein>
<keyword evidence="5 8" id="KW-0560">Oxidoreductase</keyword>
<dbReference type="PANTHER" id="PTHR24287:SF1">
    <property type="entry name" value="P450, PUTATIVE (EUROFUNG)-RELATED"/>
    <property type="match status" value="1"/>
</dbReference>
<evidence type="ECO:0000256" key="1">
    <source>
        <dbReference type="ARBA" id="ARBA00001971"/>
    </source>
</evidence>
<reference evidence="9 10" key="1">
    <citation type="submission" date="2024-02" db="EMBL/GenBank/DDBJ databases">
        <title>De novo assembly and annotation of 12 fungi associated with fruit tree decline syndrome in Ontario, Canada.</title>
        <authorList>
            <person name="Sulman M."/>
            <person name="Ellouze W."/>
            <person name="Ilyukhin E."/>
        </authorList>
    </citation>
    <scope>NUCLEOTIDE SEQUENCE [LARGE SCALE GENOMIC DNA]</scope>
    <source>
        <strain evidence="9 10">M169</strain>
    </source>
</reference>
<dbReference type="EMBL" id="JAKNSF020000039">
    <property type="protein sequence ID" value="KAK7727172.1"/>
    <property type="molecule type" value="Genomic_DNA"/>
</dbReference>
<accession>A0ABR1P5U0</accession>
<comment type="cofactor">
    <cofactor evidence="1">
        <name>heme</name>
        <dbReference type="ChEBI" id="CHEBI:30413"/>
    </cofactor>
</comment>
<keyword evidence="4 8" id="KW-0479">Metal-binding</keyword>
<gene>
    <name evidence="9" type="primary">ALT2</name>
    <name evidence="9" type="ORF">SLS63_007222</name>
</gene>
<keyword evidence="3 8" id="KW-0349">Heme</keyword>
<evidence type="ECO:0000256" key="8">
    <source>
        <dbReference type="RuleBase" id="RU000461"/>
    </source>
</evidence>
<sequence>MSLDMVRAGLAADHDQRTPDFVTHRFHEMGRYTFRISILGTSNLITAEPRNVQAVLTSQFGDFAMGRARTTNLKMILGRRIFAVDGAAWQSARETVRPIFAREIISNLEMLEGHVQTLLACIEQPGIDAQGWTRPIGLAGLFPCLTIDSATELFLGHSTHSLQSRLSGEPPKHEFHRAFERIQAVLSIRMRLRSLYWLYGNKDLRECMGILNAFIDDAVREADVNVDSKRSKYDFLNTLRERCTDVEEVREQVLGMLAAGRDTTASLMSWVFYCLVRNPRVFDKLRCIITEHFGSYDADPDVATLDITFQKLKGCRYLQHVLNETLRLHSIVAFNSRMAVRDTILPTGGGPDGTLPVFVPAGTEVNFSTHVMHRRNDLWGKDADEFVPERWETAKPGWAYAPFNGGPRICIGQQFALTEARYTIVRLLQRYDAIEGLDIDPERDHHHFTVVCAPGTPNKGAEAMRCRLRIASL</sequence>
<name>A0ABR1P5U0_DIAER</name>
<organism evidence="9 10">
    <name type="scientific">Diaporthe eres</name>
    <name type="common">Phomopsis oblonga</name>
    <dbReference type="NCBI Taxonomy" id="83184"/>
    <lineage>
        <taxon>Eukaryota</taxon>
        <taxon>Fungi</taxon>
        <taxon>Dikarya</taxon>
        <taxon>Ascomycota</taxon>
        <taxon>Pezizomycotina</taxon>
        <taxon>Sordariomycetes</taxon>
        <taxon>Sordariomycetidae</taxon>
        <taxon>Diaporthales</taxon>
        <taxon>Diaporthaceae</taxon>
        <taxon>Diaporthe</taxon>
        <taxon>Diaporthe eres species complex</taxon>
    </lineage>
</organism>
<dbReference type="Proteomes" id="UP001430848">
    <property type="component" value="Unassembled WGS sequence"/>
</dbReference>
<evidence type="ECO:0000313" key="9">
    <source>
        <dbReference type="EMBL" id="KAK7727172.1"/>
    </source>
</evidence>
<keyword evidence="6 8" id="KW-0408">Iron</keyword>
<dbReference type="Pfam" id="PF00067">
    <property type="entry name" value="p450"/>
    <property type="match status" value="1"/>
</dbReference>
<dbReference type="InterPro" id="IPR036396">
    <property type="entry name" value="Cyt_P450_sf"/>
</dbReference>
<evidence type="ECO:0000256" key="4">
    <source>
        <dbReference type="ARBA" id="ARBA00022723"/>
    </source>
</evidence>
<dbReference type="Gene3D" id="1.10.630.10">
    <property type="entry name" value="Cytochrome P450"/>
    <property type="match status" value="1"/>
</dbReference>
<dbReference type="CDD" id="cd11063">
    <property type="entry name" value="CYP52"/>
    <property type="match status" value="1"/>
</dbReference>
<dbReference type="PROSITE" id="PS00086">
    <property type="entry name" value="CYTOCHROME_P450"/>
    <property type="match status" value="1"/>
</dbReference>
<keyword evidence="7 8" id="KW-0503">Monooxygenase</keyword>
<evidence type="ECO:0000256" key="7">
    <source>
        <dbReference type="ARBA" id="ARBA00023033"/>
    </source>
</evidence>
<comment type="caution">
    <text evidence="9">The sequence shown here is derived from an EMBL/GenBank/DDBJ whole genome shotgun (WGS) entry which is preliminary data.</text>
</comment>
<dbReference type="PANTHER" id="PTHR24287">
    <property type="entry name" value="P450, PUTATIVE (EUROFUNG)-RELATED"/>
    <property type="match status" value="1"/>
</dbReference>